<sequence length="100" mass="11377">MGITGLLPLTKSIQFNIHVKEYAGKTVAVDAYVWLHEGALSCARELAQNKPTTKYVVRDSYVDYCMDYVRMLKYYNVTPFIVFDGGYLPAKANTEVERES</sequence>
<dbReference type="SMART" id="SM00485">
    <property type="entry name" value="XPGN"/>
    <property type="match status" value="1"/>
</dbReference>
<evidence type="ECO:0000313" key="7">
    <source>
        <dbReference type="Proteomes" id="UP000268093"/>
    </source>
</evidence>
<feature type="domain" description="XPG N-terminal" evidence="5">
    <location>
        <begin position="1"/>
        <end position="100"/>
    </location>
</feature>
<dbReference type="GO" id="GO:0046872">
    <property type="term" value="F:metal ion binding"/>
    <property type="evidence" value="ECO:0007669"/>
    <property type="project" value="UniProtKB-KW"/>
</dbReference>
<dbReference type="EMBL" id="RBNI01008685">
    <property type="protein sequence ID" value="RUP44579.1"/>
    <property type="molecule type" value="Genomic_DNA"/>
</dbReference>
<dbReference type="GO" id="GO:0017108">
    <property type="term" value="F:5'-flap endonuclease activity"/>
    <property type="evidence" value="ECO:0007669"/>
    <property type="project" value="TreeGrafter"/>
</dbReference>
<evidence type="ECO:0000256" key="1">
    <source>
        <dbReference type="ARBA" id="ARBA00022723"/>
    </source>
</evidence>
<keyword evidence="1" id="KW-0479">Metal-binding</keyword>
<dbReference type="Pfam" id="PF00752">
    <property type="entry name" value="XPG_N"/>
    <property type="match status" value="1"/>
</dbReference>
<gene>
    <name evidence="6" type="ORF">BC936DRAFT_149266</name>
</gene>
<dbReference type="InterPro" id="IPR006084">
    <property type="entry name" value="XPG/Rad2"/>
</dbReference>
<name>A0A433D167_9FUNG</name>
<reference evidence="6 7" key="1">
    <citation type="journal article" date="2018" name="New Phytol.">
        <title>Phylogenomics of Endogonaceae and evolution of mycorrhizas within Mucoromycota.</title>
        <authorList>
            <person name="Chang Y."/>
            <person name="Desiro A."/>
            <person name="Na H."/>
            <person name="Sandor L."/>
            <person name="Lipzen A."/>
            <person name="Clum A."/>
            <person name="Barry K."/>
            <person name="Grigoriev I.V."/>
            <person name="Martin F.M."/>
            <person name="Stajich J.E."/>
            <person name="Smith M.E."/>
            <person name="Bonito G."/>
            <person name="Spatafora J.W."/>
        </authorList>
    </citation>
    <scope>NUCLEOTIDE SEQUENCE [LARGE SCALE GENOMIC DNA]</scope>
    <source>
        <strain evidence="6 7">GMNB39</strain>
    </source>
</reference>
<keyword evidence="7" id="KW-1185">Reference proteome</keyword>
<dbReference type="PANTHER" id="PTHR11081">
    <property type="entry name" value="FLAP ENDONUCLEASE FAMILY MEMBER"/>
    <property type="match status" value="1"/>
</dbReference>
<evidence type="ECO:0000259" key="5">
    <source>
        <dbReference type="SMART" id="SM00485"/>
    </source>
</evidence>
<dbReference type="AlphaFoldDB" id="A0A433D167"/>
<evidence type="ECO:0000256" key="4">
    <source>
        <dbReference type="ARBA" id="ARBA00023204"/>
    </source>
</evidence>
<proteinExistence type="predicted"/>
<accession>A0A433D167</accession>
<dbReference type="PANTHER" id="PTHR11081:SF9">
    <property type="entry name" value="FLAP ENDONUCLEASE 1"/>
    <property type="match status" value="1"/>
</dbReference>
<keyword evidence="2" id="KW-0227">DNA damage</keyword>
<evidence type="ECO:0000313" key="6">
    <source>
        <dbReference type="EMBL" id="RUP44579.1"/>
    </source>
</evidence>
<dbReference type="InterPro" id="IPR029060">
    <property type="entry name" value="PIN-like_dom_sf"/>
</dbReference>
<evidence type="ECO:0000256" key="2">
    <source>
        <dbReference type="ARBA" id="ARBA00022763"/>
    </source>
</evidence>
<dbReference type="PRINTS" id="PR00853">
    <property type="entry name" value="XPGRADSUPER"/>
</dbReference>
<dbReference type="PROSITE" id="PS00841">
    <property type="entry name" value="XPG_1"/>
    <property type="match status" value="1"/>
</dbReference>
<dbReference type="GO" id="GO:0006281">
    <property type="term" value="P:DNA repair"/>
    <property type="evidence" value="ECO:0007669"/>
    <property type="project" value="UniProtKB-KW"/>
</dbReference>
<dbReference type="Gene3D" id="3.40.50.1010">
    <property type="entry name" value="5'-nuclease"/>
    <property type="match status" value="1"/>
</dbReference>
<dbReference type="InterPro" id="IPR019974">
    <property type="entry name" value="XPG_CS"/>
</dbReference>
<dbReference type="SUPFAM" id="SSF88723">
    <property type="entry name" value="PIN domain-like"/>
    <property type="match status" value="1"/>
</dbReference>
<keyword evidence="3" id="KW-0460">Magnesium</keyword>
<comment type="caution">
    <text evidence="6">The sequence shown here is derived from an EMBL/GenBank/DDBJ whole genome shotgun (WGS) entry which is preliminary data.</text>
</comment>
<dbReference type="Proteomes" id="UP000268093">
    <property type="component" value="Unassembled WGS sequence"/>
</dbReference>
<keyword evidence="4" id="KW-0234">DNA repair</keyword>
<dbReference type="OrthoDB" id="26491at2759"/>
<dbReference type="InterPro" id="IPR006085">
    <property type="entry name" value="XPG_DNA_repair_N"/>
</dbReference>
<protein>
    <submittedName>
        <fullName evidence="6">PIN domain-like protein</fullName>
    </submittedName>
</protein>
<organism evidence="6 7">
    <name type="scientific">Jimgerdemannia flammicorona</name>
    <dbReference type="NCBI Taxonomy" id="994334"/>
    <lineage>
        <taxon>Eukaryota</taxon>
        <taxon>Fungi</taxon>
        <taxon>Fungi incertae sedis</taxon>
        <taxon>Mucoromycota</taxon>
        <taxon>Mucoromycotina</taxon>
        <taxon>Endogonomycetes</taxon>
        <taxon>Endogonales</taxon>
        <taxon>Endogonaceae</taxon>
        <taxon>Jimgerdemannia</taxon>
    </lineage>
</organism>
<evidence type="ECO:0000256" key="3">
    <source>
        <dbReference type="ARBA" id="ARBA00022842"/>
    </source>
</evidence>